<dbReference type="GO" id="GO:1902600">
    <property type="term" value="P:proton transmembrane transport"/>
    <property type="evidence" value="ECO:0007669"/>
    <property type="project" value="TreeGrafter"/>
</dbReference>
<dbReference type="EMBL" id="ML996566">
    <property type="protein sequence ID" value="KAF2762206.1"/>
    <property type="molecule type" value="Genomic_DNA"/>
</dbReference>
<dbReference type="Proteomes" id="UP000799437">
    <property type="component" value="Unassembled WGS sequence"/>
</dbReference>
<reference evidence="3" key="1">
    <citation type="journal article" date="2020" name="Stud. Mycol.">
        <title>101 Dothideomycetes genomes: a test case for predicting lifestyles and emergence of pathogens.</title>
        <authorList>
            <person name="Haridas S."/>
            <person name="Albert R."/>
            <person name="Binder M."/>
            <person name="Bloem J."/>
            <person name="Labutti K."/>
            <person name="Salamov A."/>
            <person name="Andreopoulos B."/>
            <person name="Baker S."/>
            <person name="Barry K."/>
            <person name="Bills G."/>
            <person name="Bluhm B."/>
            <person name="Cannon C."/>
            <person name="Castanera R."/>
            <person name="Culley D."/>
            <person name="Daum C."/>
            <person name="Ezra D."/>
            <person name="Gonzalez J."/>
            <person name="Henrissat B."/>
            <person name="Kuo A."/>
            <person name="Liang C."/>
            <person name="Lipzen A."/>
            <person name="Lutzoni F."/>
            <person name="Magnuson J."/>
            <person name="Mondo S."/>
            <person name="Nolan M."/>
            <person name="Ohm R."/>
            <person name="Pangilinan J."/>
            <person name="Park H.-J."/>
            <person name="Ramirez L."/>
            <person name="Alfaro M."/>
            <person name="Sun H."/>
            <person name="Tritt A."/>
            <person name="Yoshinaga Y."/>
            <person name="Zwiers L.-H."/>
            <person name="Turgeon B."/>
            <person name="Goodwin S."/>
            <person name="Spatafora J."/>
            <person name="Crous P."/>
            <person name="Grigoriev I."/>
        </authorList>
    </citation>
    <scope>NUCLEOTIDE SEQUENCE</scope>
    <source>
        <strain evidence="3">CBS 121739</strain>
    </source>
</reference>
<dbReference type="GO" id="GO:0005743">
    <property type="term" value="C:mitochondrial inner membrane"/>
    <property type="evidence" value="ECO:0007669"/>
    <property type="project" value="TreeGrafter"/>
</dbReference>
<evidence type="ECO:0000256" key="1">
    <source>
        <dbReference type="SAM" id="Coils"/>
    </source>
</evidence>
<proteinExistence type="predicted"/>
<dbReference type="PANTHER" id="PTHR28062">
    <property type="entry name" value="K+-H+ EXCHANGE-LIKE PROTEIN"/>
    <property type="match status" value="1"/>
</dbReference>
<evidence type="ECO:0008006" key="5">
    <source>
        <dbReference type="Google" id="ProtNLM"/>
    </source>
</evidence>
<dbReference type="OrthoDB" id="5562676at2759"/>
<feature type="transmembrane region" description="Helical" evidence="2">
    <location>
        <begin position="138"/>
        <end position="157"/>
    </location>
</feature>
<feature type="coiled-coil region" evidence="1">
    <location>
        <begin position="265"/>
        <end position="305"/>
    </location>
</feature>
<evidence type="ECO:0000313" key="3">
    <source>
        <dbReference type="EMBL" id="KAF2762206.1"/>
    </source>
</evidence>
<evidence type="ECO:0000256" key="2">
    <source>
        <dbReference type="SAM" id="Phobius"/>
    </source>
</evidence>
<keyword evidence="2" id="KW-0472">Membrane</keyword>
<dbReference type="GeneID" id="54489012"/>
<sequence>MRLFLLPISTRHTLLYCERTQAKATVEAVAKQSYVDRITNKANETWAKWENSEPKPFLKGGWQKTVTVQGNKILRRIPYQEWGLKTVPSLNDKRKEVLLAGKEKVEILFPGKYLADSKIESVLQKLATERQALHKKRLTWCIIGMPIVSPFALVPIIPNIPFFYLAFRAYSHWKALAGSKHIQFLLEKTLFSKTPSSDLDQVYTAGLMYPTRQISRDSPYPTAEQITSVSELVQKQTNNDAEDVMVLQKWNGKLIAERFKLPEMEVEIERAVEQVEKDIKSQQELKQEKQEIEVATGNRAKVEEIAREHQKDKK</sequence>
<dbReference type="RefSeq" id="XP_033604657.1">
    <property type="nucleotide sequence ID" value="XM_033747958.1"/>
</dbReference>
<name>A0A6A6WJ76_9PEZI</name>
<keyword evidence="1" id="KW-0175">Coiled coil</keyword>
<evidence type="ECO:0000313" key="4">
    <source>
        <dbReference type="Proteomes" id="UP000799437"/>
    </source>
</evidence>
<dbReference type="Pfam" id="PF10173">
    <property type="entry name" value="Mit_KHE1"/>
    <property type="match status" value="1"/>
</dbReference>
<gene>
    <name evidence="3" type="ORF">EJ05DRAFT_507778</name>
</gene>
<dbReference type="PANTHER" id="PTHR28062:SF1">
    <property type="entry name" value="TRANSMEMBRANE PROTEIN"/>
    <property type="match status" value="1"/>
</dbReference>
<protein>
    <recommendedName>
        <fullName evidence="5">Mitochondrial K+-H+ exchange-related-domain-containing protein</fullName>
    </recommendedName>
</protein>
<accession>A0A6A6WJ76</accession>
<keyword evidence="2" id="KW-1133">Transmembrane helix</keyword>
<keyword evidence="4" id="KW-1185">Reference proteome</keyword>
<dbReference type="GO" id="GO:0006813">
    <property type="term" value="P:potassium ion transport"/>
    <property type="evidence" value="ECO:0007669"/>
    <property type="project" value="TreeGrafter"/>
</dbReference>
<keyword evidence="2" id="KW-0812">Transmembrane</keyword>
<dbReference type="AlphaFoldDB" id="A0A6A6WJ76"/>
<organism evidence="3 4">
    <name type="scientific">Pseudovirgaria hyperparasitica</name>
    <dbReference type="NCBI Taxonomy" id="470096"/>
    <lineage>
        <taxon>Eukaryota</taxon>
        <taxon>Fungi</taxon>
        <taxon>Dikarya</taxon>
        <taxon>Ascomycota</taxon>
        <taxon>Pezizomycotina</taxon>
        <taxon>Dothideomycetes</taxon>
        <taxon>Dothideomycetes incertae sedis</taxon>
        <taxon>Acrospermales</taxon>
        <taxon>Acrospermaceae</taxon>
        <taxon>Pseudovirgaria</taxon>
    </lineage>
</organism>
<dbReference type="InterPro" id="IPR018786">
    <property type="entry name" value="Mit_KHE1"/>
</dbReference>